<evidence type="ECO:0000256" key="2">
    <source>
        <dbReference type="ARBA" id="ARBA00004123"/>
    </source>
</evidence>
<dbReference type="SMART" id="SM00545">
    <property type="entry name" value="JmjN"/>
    <property type="match status" value="1"/>
</dbReference>
<dbReference type="SMR" id="A0A8T3BYV7"/>
<evidence type="ECO:0000256" key="3">
    <source>
        <dbReference type="ARBA" id="ARBA00022723"/>
    </source>
</evidence>
<feature type="domain" description="JmjC" evidence="18">
    <location>
        <begin position="187"/>
        <end position="356"/>
    </location>
</feature>
<keyword evidence="5 14" id="KW-0863">Zinc-finger</keyword>
<reference evidence="19" key="1">
    <citation type="journal article" date="2022" name="Front. Genet.">
        <title>Chromosome-Scale Assembly of the Dendrobium nobile Genome Provides Insights Into the Molecular Mechanism of the Biosynthesis of the Medicinal Active Ingredient of Dendrobium.</title>
        <authorList>
            <person name="Xu Q."/>
            <person name="Niu S.-C."/>
            <person name="Li K.-L."/>
            <person name="Zheng P.-J."/>
            <person name="Zhang X.-J."/>
            <person name="Jia Y."/>
            <person name="Liu Y."/>
            <person name="Niu Y.-X."/>
            <person name="Yu L.-H."/>
            <person name="Chen D.-F."/>
            <person name="Zhang G.-Q."/>
        </authorList>
    </citation>
    <scope>NUCLEOTIDE SEQUENCE</scope>
    <source>
        <tissue evidence="19">Leaf</tissue>
    </source>
</reference>
<feature type="compositionally biased region" description="Low complexity" evidence="15">
    <location>
        <begin position="1200"/>
        <end position="1209"/>
    </location>
</feature>
<dbReference type="SMART" id="SM00558">
    <property type="entry name" value="JmjC"/>
    <property type="match status" value="1"/>
</dbReference>
<keyword evidence="10" id="KW-0408">Iron</keyword>
<proteinExistence type="predicted"/>
<dbReference type="GO" id="GO:0034647">
    <property type="term" value="F:histone H3K4me/H3K4me2/H3K4me3 demethylase activity"/>
    <property type="evidence" value="ECO:0007669"/>
    <property type="project" value="TreeGrafter"/>
</dbReference>
<evidence type="ECO:0000313" key="20">
    <source>
        <dbReference type="Proteomes" id="UP000829196"/>
    </source>
</evidence>
<evidence type="ECO:0000256" key="7">
    <source>
        <dbReference type="ARBA" id="ARBA00022853"/>
    </source>
</evidence>
<keyword evidence="13" id="KW-0539">Nucleus</keyword>
<evidence type="ECO:0008006" key="21">
    <source>
        <dbReference type="Google" id="ProtNLM"/>
    </source>
</evidence>
<dbReference type="PROSITE" id="PS51183">
    <property type="entry name" value="JMJN"/>
    <property type="match status" value="1"/>
</dbReference>
<dbReference type="Proteomes" id="UP000829196">
    <property type="component" value="Unassembled WGS sequence"/>
</dbReference>
<evidence type="ECO:0000256" key="11">
    <source>
        <dbReference type="ARBA" id="ARBA00023015"/>
    </source>
</evidence>
<dbReference type="GO" id="GO:0005634">
    <property type="term" value="C:nucleus"/>
    <property type="evidence" value="ECO:0007669"/>
    <property type="project" value="UniProtKB-SubCell"/>
</dbReference>
<evidence type="ECO:0000256" key="14">
    <source>
        <dbReference type="PROSITE-ProRule" id="PRU00042"/>
    </source>
</evidence>
<evidence type="ECO:0000259" key="17">
    <source>
        <dbReference type="PROSITE" id="PS51183"/>
    </source>
</evidence>
<comment type="cofactor">
    <cofactor evidence="1">
        <name>Fe(2+)</name>
        <dbReference type="ChEBI" id="CHEBI:29033"/>
    </cofactor>
</comment>
<dbReference type="SUPFAM" id="SSF51197">
    <property type="entry name" value="Clavaminate synthase-like"/>
    <property type="match status" value="1"/>
</dbReference>
<keyword evidence="6" id="KW-0862">Zinc</keyword>
<feature type="compositionally biased region" description="Polar residues" evidence="15">
    <location>
        <begin position="1229"/>
        <end position="1239"/>
    </location>
</feature>
<evidence type="ECO:0000256" key="12">
    <source>
        <dbReference type="ARBA" id="ARBA00023163"/>
    </source>
</evidence>
<keyword evidence="8" id="KW-0223">Dioxygenase</keyword>
<gene>
    <name evidence="19" type="ORF">KFK09_003819</name>
</gene>
<evidence type="ECO:0000256" key="4">
    <source>
        <dbReference type="ARBA" id="ARBA00022737"/>
    </source>
</evidence>
<comment type="subcellular location">
    <subcellularLocation>
        <location evidence="2">Nucleus</location>
    </subcellularLocation>
</comment>
<feature type="compositionally biased region" description="Basic residues" evidence="15">
    <location>
        <begin position="978"/>
        <end position="997"/>
    </location>
</feature>
<feature type="compositionally biased region" description="Basic and acidic residues" evidence="15">
    <location>
        <begin position="922"/>
        <end position="933"/>
    </location>
</feature>
<dbReference type="PANTHER" id="PTHR10694">
    <property type="entry name" value="LYSINE-SPECIFIC DEMETHYLASE"/>
    <property type="match status" value="1"/>
</dbReference>
<dbReference type="GO" id="GO:0000785">
    <property type="term" value="C:chromatin"/>
    <property type="evidence" value="ECO:0007669"/>
    <property type="project" value="TreeGrafter"/>
</dbReference>
<dbReference type="InterPro" id="IPR003349">
    <property type="entry name" value="JmjN"/>
</dbReference>
<organism evidence="19 20">
    <name type="scientific">Dendrobium nobile</name>
    <name type="common">Orchid</name>
    <dbReference type="NCBI Taxonomy" id="94219"/>
    <lineage>
        <taxon>Eukaryota</taxon>
        <taxon>Viridiplantae</taxon>
        <taxon>Streptophyta</taxon>
        <taxon>Embryophyta</taxon>
        <taxon>Tracheophyta</taxon>
        <taxon>Spermatophyta</taxon>
        <taxon>Magnoliopsida</taxon>
        <taxon>Liliopsida</taxon>
        <taxon>Asparagales</taxon>
        <taxon>Orchidaceae</taxon>
        <taxon>Epidendroideae</taxon>
        <taxon>Malaxideae</taxon>
        <taxon>Dendrobiinae</taxon>
        <taxon>Dendrobium</taxon>
    </lineage>
</organism>
<comment type="caution">
    <text evidence="19">The sequence shown here is derived from an EMBL/GenBank/DDBJ whole genome shotgun (WGS) entry which is preliminary data.</text>
</comment>
<keyword evidence="20" id="KW-1185">Reference proteome</keyword>
<keyword evidence="12" id="KW-0804">Transcription</keyword>
<keyword evidence="3" id="KW-0479">Metal-binding</keyword>
<dbReference type="Pfam" id="PF02373">
    <property type="entry name" value="JmjC"/>
    <property type="match status" value="1"/>
</dbReference>
<evidence type="ECO:0000259" key="18">
    <source>
        <dbReference type="PROSITE" id="PS51184"/>
    </source>
</evidence>
<feature type="domain" description="C2H2-type" evidence="16">
    <location>
        <begin position="1365"/>
        <end position="1394"/>
    </location>
</feature>
<dbReference type="PROSITE" id="PS00028">
    <property type="entry name" value="ZINC_FINGER_C2H2_1"/>
    <property type="match status" value="3"/>
</dbReference>
<evidence type="ECO:0000313" key="19">
    <source>
        <dbReference type="EMBL" id="KAI0524449.1"/>
    </source>
</evidence>
<feature type="compositionally biased region" description="Basic and acidic residues" evidence="15">
    <location>
        <begin position="1000"/>
        <end position="1011"/>
    </location>
</feature>
<evidence type="ECO:0000256" key="5">
    <source>
        <dbReference type="ARBA" id="ARBA00022771"/>
    </source>
</evidence>
<dbReference type="Gene3D" id="2.60.120.650">
    <property type="entry name" value="Cupin"/>
    <property type="match status" value="1"/>
</dbReference>
<evidence type="ECO:0000256" key="9">
    <source>
        <dbReference type="ARBA" id="ARBA00023002"/>
    </source>
</evidence>
<dbReference type="PANTHER" id="PTHR10694:SF38">
    <property type="entry name" value="LYSINE-SPECIFIC DEMETHYLASE REF6"/>
    <property type="match status" value="1"/>
</dbReference>
<dbReference type="FunFam" id="2.60.120.650:FF:000023">
    <property type="entry name" value="Probable lysine-specific demethylase ELF6"/>
    <property type="match status" value="1"/>
</dbReference>
<dbReference type="FunFam" id="3.30.160.60:FF:000747">
    <property type="entry name" value="Probable lysine-specific demethylase ELF6"/>
    <property type="match status" value="1"/>
</dbReference>
<dbReference type="InterPro" id="IPR036236">
    <property type="entry name" value="Znf_C2H2_sf"/>
</dbReference>
<dbReference type="Pfam" id="PF02375">
    <property type="entry name" value="JmjN"/>
    <property type="match status" value="1"/>
</dbReference>
<dbReference type="SUPFAM" id="SSF57667">
    <property type="entry name" value="beta-beta-alpha zinc fingers"/>
    <property type="match status" value="1"/>
</dbReference>
<dbReference type="PROSITE" id="PS51184">
    <property type="entry name" value="JMJC"/>
    <property type="match status" value="1"/>
</dbReference>
<feature type="compositionally biased region" description="Acidic residues" evidence="15">
    <location>
        <begin position="954"/>
        <end position="963"/>
    </location>
</feature>
<feature type="domain" description="C2H2-type" evidence="16">
    <location>
        <begin position="1395"/>
        <end position="1421"/>
    </location>
</feature>
<dbReference type="InterPro" id="IPR013087">
    <property type="entry name" value="Znf_C2H2_type"/>
</dbReference>
<evidence type="ECO:0000256" key="15">
    <source>
        <dbReference type="SAM" id="MobiDB-lite"/>
    </source>
</evidence>
<feature type="compositionally biased region" description="Basic residues" evidence="15">
    <location>
        <begin position="1210"/>
        <end position="1221"/>
    </location>
</feature>
<feature type="compositionally biased region" description="Polar residues" evidence="15">
    <location>
        <begin position="1038"/>
        <end position="1047"/>
    </location>
</feature>
<protein>
    <recommendedName>
        <fullName evidence="21">Lysine-specific demethylase REF6</fullName>
    </recommendedName>
</protein>
<feature type="region of interest" description="Disordered" evidence="15">
    <location>
        <begin position="890"/>
        <end position="1047"/>
    </location>
</feature>
<dbReference type="GO" id="GO:0040029">
    <property type="term" value="P:epigenetic regulation of gene expression"/>
    <property type="evidence" value="ECO:0007669"/>
    <property type="project" value="UniProtKB-ARBA"/>
</dbReference>
<sequence>MAPDPSLSEVLPWLKTLPLAPEYRPTLVEFQDPIAYILKIEQEASRYGICKIIPPVPAAPKTTAVDNLNLSFSSRSPSGDPTFTTRQQQIGFCPRRPRPVQKSVWQSGCRYTLSQFETKARSFERAHLRKSRKKNRSSSSFCPIEVESLFWKTAADKPSSVEYANDMPGSGFAELREGEMDMTAAENVGETAWNMRGVARAKGSLLRFMREEIPGVTSPMVYVAMLFSWFAWHVEDHDLHSLNYLHMGAGKTWYGVPKDAALAFEEVIRIHGYGGEVNPLITFATLAEKTTLMSPEVLISSGIPCCRLVQNAGEFVVTFPGSYHSGFSHGFNCGEASNIATPEWLKVAKEAAIRRASTNCPPMVSHYQLLYALALSLCSRNPKIVTTPKSSRLKHKRRCVGETMIKETFVQNVIHNNSLMNILLDDGSSCLILPQRTFDKPLCSGLHLKLQMKVKPRIALGLCHAEDKMEGNSVHDFYIGSRSSWPSSSGFCPAEENSNSVYYRKNLLATKISSLGSSGSQILSSRLQNKEGQNNKYRTDGVLDQGLLSCVTCGILSYACVAVMQPSEAAAEYLLSSNCNSFSNQIVGFEENCGLNNEATSNTLNSDVDVNVGHIEKIHSPVQVHFRNDGLLSNAKVERGASALDLLAAAYGDLSDSEEDALHDVSFCTDGDKLTHSSLMGIVDDQSASDKDSYRMHVFCLEHAVEVEKRLRVLGGVNMMLLCHPEYPKIESEAKLVVEELGLGHQWKSVKYRDASEQDQEKIRLAIEDEDVIPCNGDWAVKLGINLYYSVSLSQSPLFRKQLPYNEVIYKSFSQKSPVEQNSSGTISRRQKKIIFAGKWCGKVWMSNQVHPFLADQNFPDDDDNIDVSLESNSYRENVNQLVLSRRNSLNSYTADRRKSGKKRTKSEYLSSAKKNAPAPSRLDKDGNARYAEENSGYAGNVDCDPNTDRSEAETDIEEEDEQGILGRRNSTNNNAVARRKSDHKKYTVRSSTRKLTHTWLDKSSDARCAEENSGNADGEQDTDRSEADTDMEDDKQANGSRWNSTNNNAYARRKFYKRKKSAVISNALKHAHIKSDNFSDSRYAKENSAHAGNSACAPDADRSQSNSDIDDDIQATIRKRHLTNSNGAPKRKSDEKRKCSVVRSRTRKATHTQLEDSCSAGCAEENTGNARYADDDRHRDQSSEADTDSEGKKQASVPRKNLSNNNAAARKKSGKKRKKLKDSCNRKAAQTRSGSSAKTGCAEDNFSMNCGGRFSCVSPSVKGTNQDQRSMQLRKRRLNSGEANVIVAPEKSNNRKKIKKALDSVPDKENFSCDIEGCCMSFRTKHDLCLHKRNVCPEKGCGKKFFSHKYLLQHRKVHCDDRPLKCPWKGCKMTFKWAWARTEHIRVHTGERPYSCREPGCDLTFRFVSDFSRHRRKTGH</sequence>
<feature type="region of interest" description="Disordered" evidence="15">
    <location>
        <begin position="1085"/>
        <end position="1240"/>
    </location>
</feature>
<evidence type="ECO:0000256" key="1">
    <source>
        <dbReference type="ARBA" id="ARBA00001954"/>
    </source>
</evidence>
<feature type="compositionally biased region" description="Basic and acidic residues" evidence="15">
    <location>
        <begin position="1173"/>
        <end position="1183"/>
    </location>
</feature>
<keyword evidence="7" id="KW-0156">Chromatin regulator</keyword>
<evidence type="ECO:0000256" key="13">
    <source>
        <dbReference type="ARBA" id="ARBA00023242"/>
    </source>
</evidence>
<evidence type="ECO:0000256" key="6">
    <source>
        <dbReference type="ARBA" id="ARBA00022833"/>
    </source>
</evidence>
<keyword evidence="9" id="KW-0560">Oxidoreductase</keyword>
<feature type="domain" description="JmjN" evidence="17">
    <location>
        <begin position="20"/>
        <end position="61"/>
    </location>
</feature>
<feature type="domain" description="C2H2-type" evidence="16">
    <location>
        <begin position="1335"/>
        <end position="1364"/>
    </location>
</feature>
<dbReference type="OrthoDB" id="9547406at2759"/>
<dbReference type="PROSITE" id="PS50157">
    <property type="entry name" value="ZINC_FINGER_C2H2_2"/>
    <property type="match status" value="3"/>
</dbReference>
<evidence type="ECO:0000256" key="8">
    <source>
        <dbReference type="ARBA" id="ARBA00022964"/>
    </source>
</evidence>
<keyword evidence="11" id="KW-0805">Transcription regulation</keyword>
<dbReference type="Gene3D" id="3.30.160.60">
    <property type="entry name" value="Classic Zinc Finger"/>
    <property type="match status" value="1"/>
</dbReference>
<dbReference type="InterPro" id="IPR003347">
    <property type="entry name" value="JmjC_dom"/>
</dbReference>
<accession>A0A8T3BYV7</accession>
<evidence type="ECO:0000259" key="16">
    <source>
        <dbReference type="PROSITE" id="PS50157"/>
    </source>
</evidence>
<name>A0A8T3BYV7_DENNO</name>
<dbReference type="SMART" id="SM00355">
    <property type="entry name" value="ZnF_C2H2"/>
    <property type="match status" value="4"/>
</dbReference>
<keyword evidence="4" id="KW-0677">Repeat</keyword>
<evidence type="ECO:0000256" key="10">
    <source>
        <dbReference type="ARBA" id="ARBA00023004"/>
    </source>
</evidence>
<dbReference type="EMBL" id="JAGYWB010000004">
    <property type="protein sequence ID" value="KAI0524449.1"/>
    <property type="molecule type" value="Genomic_DNA"/>
</dbReference>
<dbReference type="GO" id="GO:0008270">
    <property type="term" value="F:zinc ion binding"/>
    <property type="evidence" value="ECO:0007669"/>
    <property type="project" value="UniProtKB-KW"/>
</dbReference>